<accession>A0A381Q652</accession>
<dbReference type="PROSITE" id="PS50914">
    <property type="entry name" value="BON"/>
    <property type="match status" value="1"/>
</dbReference>
<gene>
    <name evidence="2" type="ORF">METZ01_LOCUS27679</name>
</gene>
<dbReference type="AlphaFoldDB" id="A0A381Q652"/>
<organism evidence="2">
    <name type="scientific">marine metagenome</name>
    <dbReference type="NCBI Taxonomy" id="408172"/>
    <lineage>
        <taxon>unclassified sequences</taxon>
        <taxon>metagenomes</taxon>
        <taxon>ecological metagenomes</taxon>
    </lineage>
</organism>
<dbReference type="PANTHER" id="PTHR34606">
    <property type="entry name" value="BON DOMAIN-CONTAINING PROTEIN"/>
    <property type="match status" value="1"/>
</dbReference>
<reference evidence="2" key="1">
    <citation type="submission" date="2018-05" db="EMBL/GenBank/DDBJ databases">
        <authorList>
            <person name="Lanie J.A."/>
            <person name="Ng W.-L."/>
            <person name="Kazmierczak K.M."/>
            <person name="Andrzejewski T.M."/>
            <person name="Davidsen T.M."/>
            <person name="Wayne K.J."/>
            <person name="Tettelin H."/>
            <person name="Glass J.I."/>
            <person name="Rusch D."/>
            <person name="Podicherti R."/>
            <person name="Tsui H.-C.T."/>
            <person name="Winkler M.E."/>
        </authorList>
    </citation>
    <scope>NUCLEOTIDE SEQUENCE</scope>
</reference>
<dbReference type="Pfam" id="PF04972">
    <property type="entry name" value="BON"/>
    <property type="match status" value="1"/>
</dbReference>
<protein>
    <recommendedName>
        <fullName evidence="1">BON domain-containing protein</fullName>
    </recommendedName>
</protein>
<dbReference type="EMBL" id="UINC01001224">
    <property type="protein sequence ID" value="SUZ74825.1"/>
    <property type="molecule type" value="Genomic_DNA"/>
</dbReference>
<feature type="domain" description="BON" evidence="1">
    <location>
        <begin position="35"/>
        <end position="103"/>
    </location>
</feature>
<dbReference type="Gene3D" id="3.30.1340.30">
    <property type="match status" value="1"/>
</dbReference>
<sequence>MNRLVVVCLVGAFAILGCQNYLVGSEGRTIGEYTDDRGIHAVVKVRLIKEADISARRINVDVHKGVVTLYGRVRSESERHRAKELVLGVKGVAKVEDRLLVRP</sequence>
<proteinExistence type="predicted"/>
<dbReference type="PROSITE" id="PS51257">
    <property type="entry name" value="PROKAR_LIPOPROTEIN"/>
    <property type="match status" value="1"/>
</dbReference>
<dbReference type="PANTHER" id="PTHR34606:SF15">
    <property type="entry name" value="BON DOMAIN-CONTAINING PROTEIN"/>
    <property type="match status" value="1"/>
</dbReference>
<evidence type="ECO:0000259" key="1">
    <source>
        <dbReference type="PROSITE" id="PS50914"/>
    </source>
</evidence>
<dbReference type="InterPro" id="IPR051686">
    <property type="entry name" value="Lipoprotein_DolP"/>
</dbReference>
<dbReference type="InterPro" id="IPR007055">
    <property type="entry name" value="BON_dom"/>
</dbReference>
<evidence type="ECO:0000313" key="2">
    <source>
        <dbReference type="EMBL" id="SUZ74825.1"/>
    </source>
</evidence>
<name>A0A381Q652_9ZZZZ</name>